<dbReference type="PANTHER" id="PTHR31672:SF13">
    <property type="entry name" value="F-BOX PROTEIN CPR30-LIKE"/>
    <property type="match status" value="1"/>
</dbReference>
<dbReference type="PROSITE" id="PS50181">
    <property type="entry name" value="FBOX"/>
    <property type="match status" value="1"/>
</dbReference>
<dbReference type="RefSeq" id="XP_021867414.1">
    <property type="nucleotide sequence ID" value="XM_022011722.2"/>
</dbReference>
<gene>
    <name evidence="3" type="primary">LOC110806084</name>
</gene>
<dbReference type="Proteomes" id="UP000813463">
    <property type="component" value="Chromosome 4"/>
</dbReference>
<evidence type="ECO:0000259" key="1">
    <source>
        <dbReference type="PROSITE" id="PS50181"/>
    </source>
</evidence>
<evidence type="ECO:0000313" key="2">
    <source>
        <dbReference type="Proteomes" id="UP000813463"/>
    </source>
</evidence>
<dbReference type="InterPro" id="IPR001810">
    <property type="entry name" value="F-box_dom"/>
</dbReference>
<dbReference type="AlphaFoldDB" id="A0A9R0KDA5"/>
<dbReference type="InterPro" id="IPR036047">
    <property type="entry name" value="F-box-like_dom_sf"/>
</dbReference>
<accession>A0A9R0KDA5</accession>
<dbReference type="Gene3D" id="1.20.1280.50">
    <property type="match status" value="1"/>
</dbReference>
<dbReference type="InterPro" id="IPR006527">
    <property type="entry name" value="F-box-assoc_dom_typ1"/>
</dbReference>
<organism evidence="2 3">
    <name type="scientific">Spinacia oleracea</name>
    <name type="common">Spinach</name>
    <dbReference type="NCBI Taxonomy" id="3562"/>
    <lineage>
        <taxon>Eukaryota</taxon>
        <taxon>Viridiplantae</taxon>
        <taxon>Streptophyta</taxon>
        <taxon>Embryophyta</taxon>
        <taxon>Tracheophyta</taxon>
        <taxon>Spermatophyta</taxon>
        <taxon>Magnoliopsida</taxon>
        <taxon>eudicotyledons</taxon>
        <taxon>Gunneridae</taxon>
        <taxon>Pentapetalae</taxon>
        <taxon>Caryophyllales</taxon>
        <taxon>Chenopodiaceae</taxon>
        <taxon>Chenopodioideae</taxon>
        <taxon>Anserineae</taxon>
        <taxon>Spinacia</taxon>
    </lineage>
</organism>
<name>A0A9R0KDA5_SPIOL</name>
<evidence type="ECO:0000313" key="3">
    <source>
        <dbReference type="RefSeq" id="XP_021867414.1"/>
    </source>
</evidence>
<dbReference type="InterPro" id="IPR050796">
    <property type="entry name" value="SCF_F-box_component"/>
</dbReference>
<dbReference type="SMART" id="SM00256">
    <property type="entry name" value="FBOX"/>
    <property type="match status" value="1"/>
</dbReference>
<feature type="domain" description="F-box" evidence="1">
    <location>
        <begin position="1"/>
        <end position="43"/>
    </location>
</feature>
<dbReference type="NCBIfam" id="TIGR01640">
    <property type="entry name" value="F_box_assoc_1"/>
    <property type="match status" value="1"/>
</dbReference>
<dbReference type="Pfam" id="PF00646">
    <property type="entry name" value="F-box"/>
    <property type="match status" value="1"/>
</dbReference>
<reference evidence="2" key="1">
    <citation type="journal article" date="2021" name="Nat. Commun.">
        <title>Genomic analyses provide insights into spinach domestication and the genetic basis of agronomic traits.</title>
        <authorList>
            <person name="Cai X."/>
            <person name="Sun X."/>
            <person name="Xu C."/>
            <person name="Sun H."/>
            <person name="Wang X."/>
            <person name="Ge C."/>
            <person name="Zhang Z."/>
            <person name="Wang Q."/>
            <person name="Fei Z."/>
            <person name="Jiao C."/>
            <person name="Wang Q."/>
        </authorList>
    </citation>
    <scope>NUCLEOTIDE SEQUENCE [LARGE SCALE GENOMIC DNA]</scope>
    <source>
        <strain evidence="2">cv. Varoflay</strain>
    </source>
</reference>
<dbReference type="PANTHER" id="PTHR31672">
    <property type="entry name" value="BNACNNG10540D PROTEIN"/>
    <property type="match status" value="1"/>
</dbReference>
<protein>
    <submittedName>
        <fullName evidence="3">F-box protein CPR1-like isoform X2</fullName>
    </submittedName>
</protein>
<reference evidence="3" key="2">
    <citation type="submission" date="2025-08" db="UniProtKB">
        <authorList>
            <consortium name="RefSeq"/>
        </authorList>
    </citation>
    <scope>IDENTIFICATION</scope>
    <source>
        <tissue evidence="3">Leaf</tissue>
    </source>
</reference>
<keyword evidence="2" id="KW-1185">Reference proteome</keyword>
<dbReference type="InterPro" id="IPR017451">
    <property type="entry name" value="F-box-assoc_interact_dom"/>
</dbReference>
<sequence>MSALPTEIIAEILSKLPVKSLLRFLCVCKSWKSLIKSPTFVKIHLNQTLICNSDRHLLLSYYSLHSAELDLHHNRLSFSELNHPLNPLKGVRLVGSCNGVLCISDNSFNDIILYNPLTKSHRKLPSNQFPSPKLHMNVFGFGYDGKTDDYKVLKMVQGFEENFNSEAQVYSLNNNSWKSVQCIKEIFERADLWVMKEYGDEESWMKLCSIRQLESISGCIQLRPVVYSKDGRRILLEINNCKFGWYDLESETVEIFAAHGLPNRPFETSFFMGSLISFEE</sequence>
<proteinExistence type="predicted"/>
<dbReference type="GeneID" id="110806084"/>
<dbReference type="SUPFAM" id="SSF81383">
    <property type="entry name" value="F-box domain"/>
    <property type="match status" value="1"/>
</dbReference>
<dbReference type="CDD" id="cd22157">
    <property type="entry name" value="F-box_AtFBW1-like"/>
    <property type="match status" value="1"/>
</dbReference>
<dbReference type="Pfam" id="PF07734">
    <property type="entry name" value="FBA_1"/>
    <property type="match status" value="1"/>
</dbReference>